<accession>A0ABP3KI07</accession>
<evidence type="ECO:0000313" key="1">
    <source>
        <dbReference type="EMBL" id="GAA0480297.1"/>
    </source>
</evidence>
<dbReference type="RefSeq" id="WP_229953651.1">
    <property type="nucleotide sequence ID" value="NZ_BAAAEM010000003.1"/>
</dbReference>
<comment type="caution">
    <text evidence="1">The sequence shown here is derived from an EMBL/GenBank/DDBJ whole genome shotgun (WGS) entry which is preliminary data.</text>
</comment>
<evidence type="ECO:0008006" key="3">
    <source>
        <dbReference type="Google" id="ProtNLM"/>
    </source>
</evidence>
<proteinExistence type="predicted"/>
<dbReference type="Proteomes" id="UP001500713">
    <property type="component" value="Unassembled WGS sequence"/>
</dbReference>
<dbReference type="EMBL" id="BAAAEM010000003">
    <property type="protein sequence ID" value="GAA0480297.1"/>
    <property type="molecule type" value="Genomic_DNA"/>
</dbReference>
<organism evidence="1 2">
    <name type="scientific">Parasphingorhabdus litoris</name>
    <dbReference type="NCBI Taxonomy" id="394733"/>
    <lineage>
        <taxon>Bacteria</taxon>
        <taxon>Pseudomonadati</taxon>
        <taxon>Pseudomonadota</taxon>
        <taxon>Alphaproteobacteria</taxon>
        <taxon>Sphingomonadales</taxon>
        <taxon>Sphingomonadaceae</taxon>
        <taxon>Parasphingorhabdus</taxon>
    </lineage>
</organism>
<gene>
    <name evidence="1" type="ORF">GCM10009096_22880</name>
</gene>
<name>A0ABP3KI07_9SPHN</name>
<sequence>MPHTSPARKAPLTREDDPLFFTPVPFAVKRFGGWTPDRQRQFIYQLSRIGVVSAAAKAVGMSRDSAYKLRGRKGADSFATAWDMALEMGHDNANEHAITRAIEGYIVPYFYGGVMRGEVRRYDNRLLFALLKARSK</sequence>
<protein>
    <recommendedName>
        <fullName evidence="3">Helix-turn-helix domain-containing protein</fullName>
    </recommendedName>
</protein>
<reference evidence="2" key="1">
    <citation type="journal article" date="2019" name="Int. J. Syst. Evol. Microbiol.">
        <title>The Global Catalogue of Microorganisms (GCM) 10K type strain sequencing project: providing services to taxonomists for standard genome sequencing and annotation.</title>
        <authorList>
            <consortium name="The Broad Institute Genomics Platform"/>
            <consortium name="The Broad Institute Genome Sequencing Center for Infectious Disease"/>
            <person name="Wu L."/>
            <person name="Ma J."/>
        </authorList>
    </citation>
    <scope>NUCLEOTIDE SEQUENCE [LARGE SCALE GENOMIC DNA]</scope>
    <source>
        <strain evidence="2">JCM 14162</strain>
    </source>
</reference>
<keyword evidence="2" id="KW-1185">Reference proteome</keyword>
<evidence type="ECO:0000313" key="2">
    <source>
        <dbReference type="Proteomes" id="UP001500713"/>
    </source>
</evidence>